<feature type="domain" description="DUF7916" evidence="1">
    <location>
        <begin position="6"/>
        <end position="309"/>
    </location>
</feature>
<dbReference type="EMBL" id="MCGH01000002">
    <property type="protein sequence ID" value="ODM05343.1"/>
    <property type="molecule type" value="Genomic_DNA"/>
</dbReference>
<dbReference type="Proteomes" id="UP000094067">
    <property type="component" value="Unassembled WGS sequence"/>
</dbReference>
<reference evidence="2 3" key="1">
    <citation type="submission" date="2016-07" db="EMBL/GenBank/DDBJ databases">
        <title>Characterization of isolates of Eisenbergiella tayi derived from blood cultures, using whole genome sequencing.</title>
        <authorList>
            <person name="Burdz T."/>
            <person name="Wiebe D."/>
            <person name="Huynh C."/>
            <person name="Bernard K."/>
        </authorList>
    </citation>
    <scope>NUCLEOTIDE SEQUENCE [LARGE SCALE GENOMIC DNA]</scope>
    <source>
        <strain evidence="2 3">NML 110608</strain>
    </source>
</reference>
<dbReference type="PATRIC" id="fig|1432052.4.peg.1381"/>
<evidence type="ECO:0000313" key="3">
    <source>
        <dbReference type="Proteomes" id="UP000094067"/>
    </source>
</evidence>
<dbReference type="InterPro" id="IPR011060">
    <property type="entry name" value="RibuloseP-bd_barrel"/>
</dbReference>
<gene>
    <name evidence="2" type="ORF">BEI61_01231</name>
</gene>
<proteinExistence type="predicted"/>
<dbReference type="Pfam" id="PF25509">
    <property type="entry name" value="DUF7916"/>
    <property type="match status" value="1"/>
</dbReference>
<dbReference type="SUPFAM" id="SSF51366">
    <property type="entry name" value="Ribulose-phoshate binding barrel"/>
    <property type="match status" value="1"/>
</dbReference>
<evidence type="ECO:0000259" key="1">
    <source>
        <dbReference type="Pfam" id="PF25509"/>
    </source>
</evidence>
<dbReference type="InterPro" id="IPR057238">
    <property type="entry name" value="DUF7916"/>
</dbReference>
<protein>
    <recommendedName>
        <fullName evidence="1">DUF7916 domain-containing protein</fullName>
    </recommendedName>
</protein>
<comment type="caution">
    <text evidence="2">The sequence shown here is derived from an EMBL/GenBank/DDBJ whole genome shotgun (WGS) entry which is preliminary data.</text>
</comment>
<dbReference type="AlphaFoldDB" id="A0A1E3A9B0"/>
<evidence type="ECO:0000313" key="2">
    <source>
        <dbReference type="EMBL" id="ODM05343.1"/>
    </source>
</evidence>
<dbReference type="RefSeq" id="WP_069151645.1">
    <property type="nucleotide sequence ID" value="NZ_MCGH01000002.1"/>
</dbReference>
<organism evidence="2 3">
    <name type="scientific">Eisenbergiella tayi</name>
    <dbReference type="NCBI Taxonomy" id="1432052"/>
    <lineage>
        <taxon>Bacteria</taxon>
        <taxon>Bacillati</taxon>
        <taxon>Bacillota</taxon>
        <taxon>Clostridia</taxon>
        <taxon>Lachnospirales</taxon>
        <taxon>Lachnospiraceae</taxon>
        <taxon>Eisenbergiella</taxon>
    </lineage>
</organism>
<sequence>MTKRILDCSASDLAAFTKQELLASIAGSEGRVLAAECIGVTQPLLGDVTNAEFAASMGADILLLNMFDVKEPVVKGLPQGVSSGDTVRELKRLTGRVIGINLEPVEDSAAAENAGTLWEMTPGRKATTENAGTACEMGVQLLVLTGNPGNGVSNKAITDSLKAISGALGDKIILAAGKMHASGILSEGGERIITKEDIQSFAEAGADIILLPAPGTVPGITMEYVRELVSFAHGLGALTITAVGTSQEGADTATIKQIALLCKMTGTDIHHIGDSGYPGMAVPENIMAYSIAVRGVRHTYHRMALSVNR</sequence>
<name>A0A1E3A9B0_9FIRM</name>
<accession>A0A1E3A9B0</accession>